<dbReference type="PANTHER" id="PTHR45758:SF4">
    <property type="entry name" value="MITOFERRIN-1"/>
    <property type="match status" value="1"/>
</dbReference>
<keyword evidence="4 8" id="KW-0812">Transmembrane</keyword>
<dbReference type="InterPro" id="IPR043136">
    <property type="entry name" value="B30.2/SPRY_sf"/>
</dbReference>
<evidence type="ECO:0000256" key="7">
    <source>
        <dbReference type="ARBA" id="ARBA00023136"/>
    </source>
</evidence>
<accession>A0ABP0JG13</accession>
<comment type="subcellular location">
    <subcellularLocation>
        <location evidence="1">Mitochondrion membrane</location>
        <topology evidence="1">Multi-pass membrane protein</topology>
    </subcellularLocation>
</comment>
<dbReference type="PANTHER" id="PTHR45758">
    <property type="entry name" value="MITOFERRIN-1-RELATED"/>
    <property type="match status" value="1"/>
</dbReference>
<sequence>MPDICERFEQWEEWDASSPLWKHAVAGSCAGVMEHIGMYPLDTVKTHMQALRPGGALTLSSVVQSIVEESGGRGFMRGASSIVIGCVPAHIALFTSYEYVKASRFLSRQESAAFLMAPDDLSLVAVSAELCRQMRRSDSEMLGKHIQSFQEGVPGHSVSRSSNSKIRAFREATELNPHRNGEIAAVQVCQRGDGSQFVAYQFFYSGKVEGRSLVLCVQLELCEGHRPDMKMLPEIQEEAREQLWKALALLGGRPQTIIDKDVGFGFFQERLQEQCLLLDARSCQRREFNVLPRGAQVFSDRPLKPEPGGLRFAVRVDAASRAFAGLPFMGFTRQVPNDCPSLYADIATNTAQSLLVGGCGEASARDQPTHFKSGFKAPPQSEVQTFSHQPDLLRHQRTAPQEPEIGDILECRYTWQGQIQMLINDQMILEFNTGRPLTDEAHYAVLDVAFAAHRLTLVSPRQSFLSDTCVASASPDSTC</sequence>
<dbReference type="Gene3D" id="1.50.40.10">
    <property type="entry name" value="Mitochondrial carrier domain"/>
    <property type="match status" value="1"/>
</dbReference>
<evidence type="ECO:0000313" key="11">
    <source>
        <dbReference type="Proteomes" id="UP001642464"/>
    </source>
</evidence>
<comment type="caution">
    <text evidence="10">The sequence shown here is derived from an EMBL/GenBank/DDBJ whole genome shotgun (WGS) entry which is preliminary data.</text>
</comment>
<keyword evidence="3 9" id="KW-0813">Transport</keyword>
<evidence type="ECO:0000256" key="8">
    <source>
        <dbReference type="PROSITE-ProRule" id="PRU00282"/>
    </source>
</evidence>
<evidence type="ECO:0000256" key="5">
    <source>
        <dbReference type="ARBA" id="ARBA00022989"/>
    </source>
</evidence>
<dbReference type="InterPro" id="IPR018108">
    <property type="entry name" value="MCP_transmembrane"/>
</dbReference>
<dbReference type="SUPFAM" id="SSF103506">
    <property type="entry name" value="Mitochondrial carrier"/>
    <property type="match status" value="1"/>
</dbReference>
<protein>
    <submittedName>
        <fullName evidence="10">Mitoferrin (Mitochondrial substrate carrier family protein F)</fullName>
    </submittedName>
</protein>
<keyword evidence="7 8" id="KW-0472">Membrane</keyword>
<evidence type="ECO:0000313" key="10">
    <source>
        <dbReference type="EMBL" id="CAK9013132.1"/>
    </source>
</evidence>
<keyword evidence="5" id="KW-1133">Transmembrane helix</keyword>
<name>A0ABP0JG13_9DINO</name>
<keyword evidence="6" id="KW-0496">Mitochondrion</keyword>
<evidence type="ECO:0000256" key="6">
    <source>
        <dbReference type="ARBA" id="ARBA00023128"/>
    </source>
</evidence>
<dbReference type="InterPro" id="IPR023395">
    <property type="entry name" value="MCP_dom_sf"/>
</dbReference>
<comment type="similarity">
    <text evidence="2 9">Belongs to the mitochondrial carrier (TC 2.A.29) family.</text>
</comment>
<dbReference type="EMBL" id="CAXAMM010007047">
    <property type="protein sequence ID" value="CAK9013132.1"/>
    <property type="molecule type" value="Genomic_DNA"/>
</dbReference>
<dbReference type="Proteomes" id="UP001642464">
    <property type="component" value="Unassembled WGS sequence"/>
</dbReference>
<keyword evidence="11" id="KW-1185">Reference proteome</keyword>
<evidence type="ECO:0000256" key="1">
    <source>
        <dbReference type="ARBA" id="ARBA00004225"/>
    </source>
</evidence>
<feature type="non-terminal residue" evidence="10">
    <location>
        <position position="479"/>
    </location>
</feature>
<feature type="repeat" description="Solcar" evidence="8">
    <location>
        <begin position="18"/>
        <end position="103"/>
    </location>
</feature>
<gene>
    <name evidence="10" type="ORF">SCF082_LOCUS11796</name>
</gene>
<evidence type="ECO:0000256" key="9">
    <source>
        <dbReference type="RuleBase" id="RU000488"/>
    </source>
</evidence>
<organism evidence="10 11">
    <name type="scientific">Durusdinium trenchii</name>
    <dbReference type="NCBI Taxonomy" id="1381693"/>
    <lineage>
        <taxon>Eukaryota</taxon>
        <taxon>Sar</taxon>
        <taxon>Alveolata</taxon>
        <taxon>Dinophyceae</taxon>
        <taxon>Suessiales</taxon>
        <taxon>Symbiodiniaceae</taxon>
        <taxon>Durusdinium</taxon>
    </lineage>
</organism>
<evidence type="ECO:0000256" key="4">
    <source>
        <dbReference type="ARBA" id="ARBA00022692"/>
    </source>
</evidence>
<dbReference type="PROSITE" id="PS50920">
    <property type="entry name" value="SOLCAR"/>
    <property type="match status" value="1"/>
</dbReference>
<evidence type="ECO:0000256" key="3">
    <source>
        <dbReference type="ARBA" id="ARBA00022448"/>
    </source>
</evidence>
<reference evidence="10 11" key="1">
    <citation type="submission" date="2024-02" db="EMBL/GenBank/DDBJ databases">
        <authorList>
            <person name="Chen Y."/>
            <person name="Shah S."/>
            <person name="Dougan E. K."/>
            <person name="Thang M."/>
            <person name="Chan C."/>
        </authorList>
    </citation>
    <scope>NUCLEOTIDE SEQUENCE [LARGE SCALE GENOMIC DNA]</scope>
</reference>
<dbReference type="Gene3D" id="2.60.120.920">
    <property type="match status" value="1"/>
</dbReference>
<proteinExistence type="inferred from homology"/>
<dbReference type="Pfam" id="PF00153">
    <property type="entry name" value="Mito_carr"/>
    <property type="match status" value="1"/>
</dbReference>
<evidence type="ECO:0000256" key="2">
    <source>
        <dbReference type="ARBA" id="ARBA00006375"/>
    </source>
</evidence>